<comment type="subcellular location">
    <subcellularLocation>
        <location evidence="1">Cell membrane</location>
        <topology evidence="1">Single-pass membrane protein</topology>
    </subcellularLocation>
</comment>
<keyword evidence="3 7" id="KW-0812">Transmembrane</keyword>
<dbReference type="InterPro" id="IPR024449">
    <property type="entry name" value="Anti-sigma_RsgI_N"/>
</dbReference>
<sequence length="429" mass="47842">MPKGIVMEHNRKYTIVLTRDGAFQKAAPMKDTVEGTEVVFEPLEEPERLKLKPGLPSVRLLAIASILLLLLLPAYFLVEAEKSYAYVNLAINPNIELEIGEKFQVREIRAMNEDARDIVEELTGYRDEKLEEVISRIIEQGKQAGFFHQGEERNMLIGISYISEQREEPSLHQNIEQFITDEELTWNIAAFQVPLDWHKTAEQENRSMNEIMADALQKQEEVPEDTADSLSEKEIEIIHSYYSKNETVTEGESADPSDQQEKVDTNEKNTDKEEMEKPSQEKTLDDEAAGPVKHPSELKEKNGQVNRAPQAGDKAKNNGSPNNNKNGNSPSLQKDKGSGGEGKKPAKGPEQKNEKREKKPGKENSNSVTNQNENHQAPASGNKGNNNSNENPSVNTGQEKGNGNGKGNVQRADDHPGKGPNKENQGNNQ</sequence>
<dbReference type="Proteomes" id="UP001595387">
    <property type="component" value="Unassembled WGS sequence"/>
</dbReference>
<comment type="caution">
    <text evidence="9">The sequence shown here is derived from an EMBL/GenBank/DDBJ whole genome shotgun (WGS) entry which is preliminary data.</text>
</comment>
<protein>
    <recommendedName>
        <fullName evidence="8">RsgI N-terminal anti-sigma domain-containing protein</fullName>
    </recommendedName>
</protein>
<dbReference type="EMBL" id="JBHRRZ010000011">
    <property type="protein sequence ID" value="MFC2947914.1"/>
    <property type="molecule type" value="Genomic_DNA"/>
</dbReference>
<evidence type="ECO:0000256" key="2">
    <source>
        <dbReference type="ARBA" id="ARBA00022475"/>
    </source>
</evidence>
<evidence type="ECO:0000313" key="9">
    <source>
        <dbReference type="EMBL" id="MFC2947914.1"/>
    </source>
</evidence>
<feature type="compositionally biased region" description="Polar residues" evidence="6">
    <location>
        <begin position="363"/>
        <end position="379"/>
    </location>
</feature>
<evidence type="ECO:0000256" key="3">
    <source>
        <dbReference type="ARBA" id="ARBA00022692"/>
    </source>
</evidence>
<accession>A0ABV7A4Z5</accession>
<keyword evidence="4 7" id="KW-1133">Transmembrane helix</keyword>
<name>A0ABV7A4Z5_9BACI</name>
<dbReference type="PROSITE" id="PS51849">
    <property type="entry name" value="RSGI_N"/>
    <property type="match status" value="1"/>
</dbReference>
<evidence type="ECO:0000259" key="8">
    <source>
        <dbReference type="PROSITE" id="PS51849"/>
    </source>
</evidence>
<dbReference type="RefSeq" id="WP_390304310.1">
    <property type="nucleotide sequence ID" value="NZ_JBHRRZ010000011.1"/>
</dbReference>
<dbReference type="InterPro" id="IPR055431">
    <property type="entry name" value="RsgI_M"/>
</dbReference>
<dbReference type="Pfam" id="PF23750">
    <property type="entry name" value="RsgI_M"/>
    <property type="match status" value="1"/>
</dbReference>
<evidence type="ECO:0000256" key="1">
    <source>
        <dbReference type="ARBA" id="ARBA00004162"/>
    </source>
</evidence>
<evidence type="ECO:0000313" key="10">
    <source>
        <dbReference type="Proteomes" id="UP001595387"/>
    </source>
</evidence>
<feature type="domain" description="RsgI N-terminal anti-sigma" evidence="8">
    <location>
        <begin position="2"/>
        <end position="49"/>
    </location>
</feature>
<evidence type="ECO:0000256" key="5">
    <source>
        <dbReference type="ARBA" id="ARBA00023136"/>
    </source>
</evidence>
<gene>
    <name evidence="9" type="ORF">ACFODW_06110</name>
</gene>
<feature type="compositionally biased region" description="Basic and acidic residues" evidence="6">
    <location>
        <begin position="333"/>
        <end position="362"/>
    </location>
</feature>
<evidence type="ECO:0000256" key="6">
    <source>
        <dbReference type="SAM" id="MobiDB-lite"/>
    </source>
</evidence>
<reference evidence="10" key="1">
    <citation type="journal article" date="2019" name="Int. J. Syst. Evol. Microbiol.">
        <title>The Global Catalogue of Microorganisms (GCM) 10K type strain sequencing project: providing services to taxonomists for standard genome sequencing and annotation.</title>
        <authorList>
            <consortium name="The Broad Institute Genomics Platform"/>
            <consortium name="The Broad Institute Genome Sequencing Center for Infectious Disease"/>
            <person name="Wu L."/>
            <person name="Ma J."/>
        </authorList>
    </citation>
    <scope>NUCLEOTIDE SEQUENCE [LARGE SCALE GENOMIC DNA]</scope>
    <source>
        <strain evidence="10">KCTC 13193</strain>
    </source>
</reference>
<dbReference type="Pfam" id="PF12791">
    <property type="entry name" value="RsgI_N"/>
    <property type="match status" value="1"/>
</dbReference>
<feature type="compositionally biased region" description="Basic and acidic residues" evidence="6">
    <location>
        <begin position="411"/>
        <end position="421"/>
    </location>
</feature>
<organism evidence="9 10">
    <name type="scientific">Virgibacillus sediminis</name>
    <dbReference type="NCBI Taxonomy" id="202260"/>
    <lineage>
        <taxon>Bacteria</taxon>
        <taxon>Bacillati</taxon>
        <taxon>Bacillota</taxon>
        <taxon>Bacilli</taxon>
        <taxon>Bacillales</taxon>
        <taxon>Bacillaceae</taxon>
        <taxon>Virgibacillus</taxon>
    </lineage>
</organism>
<evidence type="ECO:0000256" key="4">
    <source>
        <dbReference type="ARBA" id="ARBA00022989"/>
    </source>
</evidence>
<feature type="compositionally biased region" description="Basic and acidic residues" evidence="6">
    <location>
        <begin position="259"/>
        <end position="285"/>
    </location>
</feature>
<evidence type="ECO:0000256" key="7">
    <source>
        <dbReference type="SAM" id="Phobius"/>
    </source>
</evidence>
<feature type="compositionally biased region" description="Low complexity" evidence="6">
    <location>
        <begin position="317"/>
        <end position="330"/>
    </location>
</feature>
<keyword evidence="10" id="KW-1185">Reference proteome</keyword>
<keyword evidence="2" id="KW-1003">Cell membrane</keyword>
<feature type="compositionally biased region" description="Low complexity" evidence="6">
    <location>
        <begin position="380"/>
        <end position="397"/>
    </location>
</feature>
<keyword evidence="5 7" id="KW-0472">Membrane</keyword>
<feature type="region of interest" description="Disordered" evidence="6">
    <location>
        <begin position="243"/>
        <end position="429"/>
    </location>
</feature>
<feature type="transmembrane region" description="Helical" evidence="7">
    <location>
        <begin position="58"/>
        <end position="78"/>
    </location>
</feature>
<proteinExistence type="predicted"/>